<evidence type="ECO:0000256" key="11">
    <source>
        <dbReference type="ARBA" id="ARBA00023277"/>
    </source>
</evidence>
<keyword evidence="20" id="KW-1185">Reference proteome</keyword>
<proteinExistence type="inferred from homology"/>
<comment type="similarity">
    <text evidence="13">Belongs to the polysaccharide monooxygenase AA9 family.</text>
</comment>
<comment type="subcellular location">
    <subcellularLocation>
        <location evidence="2">Secreted</location>
    </subcellularLocation>
</comment>
<evidence type="ECO:0000256" key="1">
    <source>
        <dbReference type="ARBA" id="ARBA00001973"/>
    </source>
</evidence>
<evidence type="ECO:0000256" key="5">
    <source>
        <dbReference type="ARBA" id="ARBA00022729"/>
    </source>
</evidence>
<protein>
    <recommendedName>
        <fullName evidence="15">lytic cellulose monooxygenase (C4-dehydrogenating)</fullName>
        <ecNumber evidence="15">1.14.99.56</ecNumber>
    </recommendedName>
</protein>
<feature type="signal peptide" evidence="17">
    <location>
        <begin position="1"/>
        <end position="20"/>
    </location>
</feature>
<keyword evidence="5 17" id="KW-0732">Signal</keyword>
<sequence length="451" mass="46958">MRPSFFMFGLASTFASLASAHTVLSDIYINGQNKGDGTCIRMATNGSLCTAPIKDLNSKEMACGRDGQTAVAYTCQAPKSAKLTFAFREYADLSQTGAIDPSHLGPAAVYLKAVSKMDGDSAAGSGWFKIWDEGYVSSTNKWATQKLIDQKGLLSIKLPSGLPTGYYLVRTEILTLQNVTNNYVEPQFYINCAQLFIQGGTNPSLSVPSSKKVSIPGHVGAGESSLTFNVYKTPMTSLAAPQTQGVVPSTCLIKNGNWCGFEVDTYTKDEMGCWAAVTDCYNQLDACYDQAPPTGYAGCEKWSNNKCEKIKAGCSAGDFTGPPNKGVKLGDVLLQNLAASDLPASEPEPSGDEAVDAVEDTTGESAADDTAADAAADVAATSSSSSTPPTASVYVSLPASSASAVESSVTATPTAAAAAAAVTTVTTTSTVTKHGCGGPSRIVRRVVYVQA</sequence>
<keyword evidence="19" id="KW-0378">Hydrolase</keyword>
<feature type="domain" description="Auxiliary Activity family 9 catalytic" evidence="18">
    <location>
        <begin position="21"/>
        <end position="234"/>
    </location>
</feature>
<evidence type="ECO:0000313" key="20">
    <source>
        <dbReference type="Proteomes" id="UP001174934"/>
    </source>
</evidence>
<keyword evidence="11" id="KW-0119">Carbohydrate metabolism</keyword>
<evidence type="ECO:0000256" key="7">
    <source>
        <dbReference type="ARBA" id="ARBA00023002"/>
    </source>
</evidence>
<keyword evidence="10" id="KW-1015">Disulfide bond</keyword>
<evidence type="ECO:0000256" key="8">
    <source>
        <dbReference type="ARBA" id="ARBA00023008"/>
    </source>
</evidence>
<dbReference type="GO" id="GO:0030245">
    <property type="term" value="P:cellulose catabolic process"/>
    <property type="evidence" value="ECO:0007669"/>
    <property type="project" value="UniProtKB-KW"/>
</dbReference>
<feature type="region of interest" description="Disordered" evidence="16">
    <location>
        <begin position="342"/>
        <end position="392"/>
    </location>
</feature>
<evidence type="ECO:0000256" key="14">
    <source>
        <dbReference type="ARBA" id="ARBA00045077"/>
    </source>
</evidence>
<reference evidence="19" key="1">
    <citation type="submission" date="2023-06" db="EMBL/GenBank/DDBJ databases">
        <title>Genome-scale phylogeny and comparative genomics of the fungal order Sordariales.</title>
        <authorList>
            <consortium name="Lawrence Berkeley National Laboratory"/>
            <person name="Hensen N."/>
            <person name="Bonometti L."/>
            <person name="Westerberg I."/>
            <person name="Brannstrom I.O."/>
            <person name="Guillou S."/>
            <person name="Cros-Aarteil S."/>
            <person name="Calhoun S."/>
            <person name="Haridas S."/>
            <person name="Kuo A."/>
            <person name="Mondo S."/>
            <person name="Pangilinan J."/>
            <person name="Riley R."/>
            <person name="LaButti K."/>
            <person name="Andreopoulos B."/>
            <person name="Lipzen A."/>
            <person name="Chen C."/>
            <person name="Yanf M."/>
            <person name="Daum C."/>
            <person name="Ng V."/>
            <person name="Clum A."/>
            <person name="Steindorff A."/>
            <person name="Ohm R."/>
            <person name="Martin F."/>
            <person name="Silar P."/>
            <person name="Natvig D."/>
            <person name="Lalanne C."/>
            <person name="Gautier V."/>
            <person name="Ament-velasquez S.L."/>
            <person name="Kruys A."/>
            <person name="Hutchinson M.I."/>
            <person name="Powell A.J."/>
            <person name="Barry K."/>
            <person name="Miller A.N."/>
            <person name="Grigoriev I.V."/>
            <person name="Debuchy R."/>
            <person name="Gladieux P."/>
            <person name="Thoren M.H."/>
            <person name="Johannesson H."/>
        </authorList>
    </citation>
    <scope>NUCLEOTIDE SEQUENCE</scope>
    <source>
        <strain evidence="19">SMH3391-2</strain>
    </source>
</reference>
<dbReference type="CDD" id="cd21175">
    <property type="entry name" value="LPMO_AA9"/>
    <property type="match status" value="1"/>
</dbReference>
<keyword evidence="3" id="KW-0964">Secreted</keyword>
<keyword evidence="8" id="KW-0186">Copper</keyword>
<dbReference type="EC" id="1.14.99.56" evidence="15"/>
<name>A0AA39WUC1_9PEZI</name>
<dbReference type="GO" id="GO:0046872">
    <property type="term" value="F:metal ion binding"/>
    <property type="evidence" value="ECO:0007669"/>
    <property type="project" value="UniProtKB-KW"/>
</dbReference>
<dbReference type="Proteomes" id="UP001174934">
    <property type="component" value="Unassembled WGS sequence"/>
</dbReference>
<feature type="chain" id="PRO_5041263051" description="lytic cellulose monooxygenase (C4-dehydrogenating)" evidence="17">
    <location>
        <begin position="21"/>
        <end position="451"/>
    </location>
</feature>
<evidence type="ECO:0000256" key="4">
    <source>
        <dbReference type="ARBA" id="ARBA00022723"/>
    </source>
</evidence>
<comment type="cofactor">
    <cofactor evidence="1">
        <name>Cu(2+)</name>
        <dbReference type="ChEBI" id="CHEBI:29036"/>
    </cofactor>
</comment>
<feature type="compositionally biased region" description="Low complexity" evidence="16">
    <location>
        <begin position="372"/>
        <end position="392"/>
    </location>
</feature>
<comment type="catalytic activity">
    <reaction evidence="14">
        <text>[(1-&gt;4)-beta-D-glucosyl]n+m + reduced acceptor + O2 = 4-dehydro-beta-D-glucosyl-[(1-&gt;4)-beta-D-glucosyl]n-1 + [(1-&gt;4)-beta-D-glucosyl]m + acceptor + H2O.</text>
        <dbReference type="EC" id="1.14.99.56"/>
    </reaction>
</comment>
<evidence type="ECO:0000259" key="18">
    <source>
        <dbReference type="Pfam" id="PF03443"/>
    </source>
</evidence>
<dbReference type="GO" id="GO:0016787">
    <property type="term" value="F:hydrolase activity"/>
    <property type="evidence" value="ECO:0007669"/>
    <property type="project" value="UniProtKB-KW"/>
</dbReference>
<evidence type="ECO:0000256" key="2">
    <source>
        <dbReference type="ARBA" id="ARBA00004613"/>
    </source>
</evidence>
<dbReference type="InterPro" id="IPR005103">
    <property type="entry name" value="AA9_LPMO"/>
</dbReference>
<evidence type="ECO:0000256" key="12">
    <source>
        <dbReference type="ARBA" id="ARBA00023326"/>
    </source>
</evidence>
<keyword evidence="4" id="KW-0479">Metal-binding</keyword>
<dbReference type="PANTHER" id="PTHR33353:SF32">
    <property type="entry name" value="ENDO-BETA-1,4-GLUCANASE D"/>
    <property type="match status" value="1"/>
</dbReference>
<evidence type="ECO:0000256" key="3">
    <source>
        <dbReference type="ARBA" id="ARBA00022525"/>
    </source>
</evidence>
<dbReference type="Pfam" id="PF03443">
    <property type="entry name" value="AA9"/>
    <property type="match status" value="1"/>
</dbReference>
<evidence type="ECO:0000256" key="10">
    <source>
        <dbReference type="ARBA" id="ARBA00023157"/>
    </source>
</evidence>
<keyword evidence="12" id="KW-0624">Polysaccharide degradation</keyword>
<keyword evidence="7" id="KW-0560">Oxidoreductase</keyword>
<gene>
    <name evidence="19" type="ORF">B0T17DRAFT_591465</name>
</gene>
<dbReference type="AlphaFoldDB" id="A0AA39WUC1"/>
<comment type="caution">
    <text evidence="19">The sequence shown here is derived from an EMBL/GenBank/DDBJ whole genome shotgun (WGS) entry which is preliminary data.</text>
</comment>
<evidence type="ECO:0000256" key="16">
    <source>
        <dbReference type="SAM" id="MobiDB-lite"/>
    </source>
</evidence>
<dbReference type="PANTHER" id="PTHR33353">
    <property type="entry name" value="PUTATIVE (AFU_ORTHOLOGUE AFUA_1G12560)-RELATED"/>
    <property type="match status" value="1"/>
</dbReference>
<keyword evidence="6" id="KW-0136">Cellulose degradation</keyword>
<dbReference type="EMBL" id="JAULSR010000004">
    <property type="protein sequence ID" value="KAK0621612.1"/>
    <property type="molecule type" value="Genomic_DNA"/>
</dbReference>
<evidence type="ECO:0000256" key="13">
    <source>
        <dbReference type="ARBA" id="ARBA00044502"/>
    </source>
</evidence>
<evidence type="ECO:0000256" key="15">
    <source>
        <dbReference type="ARBA" id="ARBA00047174"/>
    </source>
</evidence>
<dbReference type="GO" id="GO:0004497">
    <property type="term" value="F:monooxygenase activity"/>
    <property type="evidence" value="ECO:0007669"/>
    <property type="project" value="UniProtKB-KW"/>
</dbReference>
<accession>A0AA39WUC1</accession>
<dbReference type="InterPro" id="IPR049892">
    <property type="entry name" value="AA9"/>
</dbReference>
<keyword evidence="9" id="KW-0503">Monooxygenase</keyword>
<evidence type="ECO:0000256" key="6">
    <source>
        <dbReference type="ARBA" id="ARBA00023001"/>
    </source>
</evidence>
<organism evidence="19 20">
    <name type="scientific">Bombardia bombarda</name>
    <dbReference type="NCBI Taxonomy" id="252184"/>
    <lineage>
        <taxon>Eukaryota</taxon>
        <taxon>Fungi</taxon>
        <taxon>Dikarya</taxon>
        <taxon>Ascomycota</taxon>
        <taxon>Pezizomycotina</taxon>
        <taxon>Sordariomycetes</taxon>
        <taxon>Sordariomycetidae</taxon>
        <taxon>Sordariales</taxon>
        <taxon>Lasiosphaeriaceae</taxon>
        <taxon>Bombardia</taxon>
    </lineage>
</organism>
<feature type="compositionally biased region" description="Acidic residues" evidence="16">
    <location>
        <begin position="349"/>
        <end position="371"/>
    </location>
</feature>
<dbReference type="Gene3D" id="2.70.50.70">
    <property type="match status" value="1"/>
</dbReference>
<evidence type="ECO:0000256" key="17">
    <source>
        <dbReference type="SAM" id="SignalP"/>
    </source>
</evidence>
<dbReference type="GO" id="GO:0005576">
    <property type="term" value="C:extracellular region"/>
    <property type="evidence" value="ECO:0007669"/>
    <property type="project" value="UniProtKB-SubCell"/>
</dbReference>
<evidence type="ECO:0000256" key="9">
    <source>
        <dbReference type="ARBA" id="ARBA00023033"/>
    </source>
</evidence>
<evidence type="ECO:0000313" key="19">
    <source>
        <dbReference type="EMBL" id="KAK0621612.1"/>
    </source>
</evidence>